<feature type="compositionally biased region" description="Low complexity" evidence="2">
    <location>
        <begin position="500"/>
        <end position="512"/>
    </location>
</feature>
<evidence type="ECO:0000256" key="1">
    <source>
        <dbReference type="ARBA" id="ARBA00006545"/>
    </source>
</evidence>
<feature type="region of interest" description="Disordered" evidence="2">
    <location>
        <begin position="1156"/>
        <end position="1175"/>
    </location>
</feature>
<dbReference type="GO" id="GO:0045053">
    <property type="term" value="P:protein retention in Golgi apparatus"/>
    <property type="evidence" value="ECO:0007669"/>
    <property type="project" value="TreeGrafter"/>
</dbReference>
<dbReference type="PANTHER" id="PTHR16166:SF93">
    <property type="entry name" value="INTERMEMBRANE LIPID TRANSFER PROTEIN VPS13"/>
    <property type="match status" value="1"/>
</dbReference>
<dbReference type="EMBL" id="CAJNNW010024497">
    <property type="protein sequence ID" value="CAE8672819.1"/>
    <property type="molecule type" value="Genomic_DNA"/>
</dbReference>
<evidence type="ECO:0000313" key="3">
    <source>
        <dbReference type="EMBL" id="CAE8672819.1"/>
    </source>
</evidence>
<feature type="region of interest" description="Disordered" evidence="2">
    <location>
        <begin position="493"/>
        <end position="512"/>
    </location>
</feature>
<gene>
    <name evidence="3" type="ORF">PGLA2088_LOCUS18241</name>
</gene>
<sequence length="2520" mass="270690">MLEEAIESLLLQFLEPYFDGISSHGLKLGIWRGLLEFDGLKLKEDILGLLGLEGLRVSQGSVRKISLSIPVKSLLAGKISIKVEGLNAAVEHLTDCTPDDELVPKLRETKLRAIELRMAQLRDLVQRREAAEAALADSGEGFGMKLVRRFVNNLKIEVSDVQLSFASEELEVAGAAGLESLAVLSTDSTFRQVAQDETVAAQGSSMYKTLRLVGLAARWGRTLQSAPYVLSPLGVSLEVAHEPAEERVQVRVDLGTERPTEILLAHSQVASLMTLQAAMAAKEARLRALLADPGTEAEILASDEASKERYGGLFQRLRFEELRLLSAESRVLTVAECTELKLLEAVLPTQLLAAQRCHVEAIVEKLLAEMRKPEECSGTALGWFGRTFLPDWSSRGAKLPARLMKELHSSADFEVAEPPQKVAVQIQGGLVGLVLKGAGGLDLLSLSLGQAKLEAKVAAGVDHRGHNSASWRLEATLGFLEASHLGREVISRKREHGDEQQPQQSQQQQQQQQHWSMHLCIESMLEPTQNLLGVSFSLLPMEIFLPPGLIGDLLAFVEPPRDLPELPSAQPVPLVGAGPLPGVERTASAMLLPSNPVRAKQYAGLVYERIPDKVHVDITLASPTLHVPVAGLGTAIVSLGQLSIGTPVPCEFSDLTLGVHLSSTVLRVDSVCGDVFDVVQPVCVRIVFRQQETADALRASVIVDAGKLSLFVSPESLQLLLAVPQAITDILSAPSRGDPKLGTSVQTALEPPHAVEDSNATWTVMFGEEFAALKRAQELQAKPYRADLVVNFEDMSLAVSDSVLPILRLQLQVLPPGLTLKSEGDLTSLSLADAGLSVDVLNPRHGAWEPLLERFNFGVQVASDAGRQSTEVQLVAHGPLLVNLIPTPLRLIGSIGSVFAASLSPSQVAEAPHGSRGQKFRIINLCDMPLELAFSGENGKVVLASVAPSGSQWVGLDKLLLSMSPRHVTVRLPGGGMSEPLLLEQSGAVVVPDSQEGVVAELLTPEPTHRLLLLAPPLRVHNQTDLTLAVRFHSQQCAAIVPQSTTATCDGSLLGQNLWFGVRCISSAGADIAQTSLFLQSTSSSGGVAGQSLGCVQLPPNGFCAVPLAALSGATGSSRAWLSLRPVGHSGLDFCKVVEVGLGLDVQGVTVREPCSSGYPASDTQQPQERDSSRGDCQPCFAVCRRGGAAIAIGGVGQPEPLNSARKEDHTFHFACESQTRTVLQPSPLAITTVALKPTMVLLNALPIGNLTASFQPVNGLSRLHHHQDVQVPPLCRFNLYNIGVEELTAGLKFSARLEGGAPWSTPVSLTGDAVLAPTRSPARGLLQPGGSVGEAQQVLLEVRQSSGGAAAGVVLEALGRGELRLSCPNWLVDRTGFESDGRGSFEVRYKGAPLPTAKGITLLHTDCFERSCDLVLREASGRSSTFNLKVPPNFLGFNWDTSIGALTFSLRIGGIKSSGLLGASCQECTLSPWLVLTNSTAEDMELRFPQGGQLLKLAAGESKAHHPAMKRDSGGSTDPELLETSFCFRPAGASWHSQSGSNWSSPVLCSDGAAGSSPFSLPLLDEFQNPKVWSADVAPSRGAMAVTLRPGSDFAAANRASKRVSLAVQPISSSGQKEQLIRVAPGAAAVPIGWATPFAGKRSRAVDVIVDGKVHRIDDLRRTAVLRLRGEARLAIRIARTGETTLLSLIDDGTAIPEGVGLRRGATQASVSTVASGPAGGFLHVEVKLGQLGVSLIDEGPPEPQELLFLSLDMLRLDYLQDARQDSEELRVAISQVQVACQLPGHTDGEAADRLSLWRERPAVILANHRRGGEACLQLQLRREATSSRDLLLPFAELVLDRLDITIDDSWLQPLSCWLDRAVGAGLDAFGVPADELMARAGKPITEDYVVPQLPSVVQAEDVKISALDLNVWCDLNLRSLGFLPGYVRGALQVLSFSDSFTLDGARLKLPANELPPHRGSLEDYVEAIASGYTTDLLKNMGRLLGKSSLLNLPKVPLRLGGAAVALVGDGLSSATGEAVSLFRNLALDPNYAARKRRNREERQIHNAGDGFLEAGRSLAEGVEGLFDVFRKPVQGAREGGFKGFVTGIGVGLAGTVVKPLAAVGAAVEEVSAGLVSQTNQVNDNKDKQRRRERLRPRPPRLFFGKLGAVRPYLELEAHVLKQFGPELCQAVCEVLPLESCEGEDWSHCAVLLLFPQKLAVADLLSTVVEGVAHGGSSVQTGLRSSSRIRLRDRLRGRHHRQDAVDELRATSGQLGLYQQRLSNVLLELPHDRKSASQKHPLPMRELRFSELRAVQLLAKDGAEELVLQDSRGRSHSLPLATAGLGPATLTALVDGLRRAIDRPQSGRSWTALRAARLSEEAEAEAEAAAEDVGMDVGEEDGSPWPGFRSEPATSGSGVGSKRTFLLEVFEVERKSLSRWRTCYLPVDRGLRWRWVDAAGKRHPHMGSQLTKEEVTSLTEPPCQLAGLYQPAGGWEVEKSGSTDAEGWAYSMTWHQPTWSTKPSFVDVLRRRKWSRPFA</sequence>
<name>A0A813JBL8_POLGL</name>
<evidence type="ECO:0008006" key="5">
    <source>
        <dbReference type="Google" id="ProtNLM"/>
    </source>
</evidence>
<reference evidence="3" key="1">
    <citation type="submission" date="2021-02" db="EMBL/GenBank/DDBJ databases">
        <authorList>
            <person name="Dougan E. K."/>
            <person name="Rhodes N."/>
            <person name="Thang M."/>
            <person name="Chan C."/>
        </authorList>
    </citation>
    <scope>NUCLEOTIDE SEQUENCE</scope>
</reference>
<evidence type="ECO:0000256" key="2">
    <source>
        <dbReference type="SAM" id="MobiDB-lite"/>
    </source>
</evidence>
<proteinExistence type="inferred from homology"/>
<organism evidence="3 4">
    <name type="scientific">Polarella glacialis</name>
    <name type="common">Dinoflagellate</name>
    <dbReference type="NCBI Taxonomy" id="89957"/>
    <lineage>
        <taxon>Eukaryota</taxon>
        <taxon>Sar</taxon>
        <taxon>Alveolata</taxon>
        <taxon>Dinophyceae</taxon>
        <taxon>Suessiales</taxon>
        <taxon>Suessiaceae</taxon>
        <taxon>Polarella</taxon>
    </lineage>
</organism>
<accession>A0A813JBL8</accession>
<dbReference type="InterPro" id="IPR026847">
    <property type="entry name" value="VPS13"/>
</dbReference>
<dbReference type="PANTHER" id="PTHR16166">
    <property type="entry name" value="VACUOLAR PROTEIN SORTING-ASSOCIATED PROTEIN VPS13"/>
    <property type="match status" value="1"/>
</dbReference>
<dbReference type="Proteomes" id="UP000626109">
    <property type="component" value="Unassembled WGS sequence"/>
</dbReference>
<comment type="caution">
    <text evidence="3">The sequence shown here is derived from an EMBL/GenBank/DDBJ whole genome shotgun (WGS) entry which is preliminary data.</text>
</comment>
<comment type="similarity">
    <text evidence="1">Belongs to the VPS13 family.</text>
</comment>
<dbReference type="GO" id="GO:0006623">
    <property type="term" value="P:protein targeting to vacuole"/>
    <property type="evidence" value="ECO:0007669"/>
    <property type="project" value="TreeGrafter"/>
</dbReference>
<evidence type="ECO:0000313" key="4">
    <source>
        <dbReference type="Proteomes" id="UP000626109"/>
    </source>
</evidence>
<protein>
    <recommendedName>
        <fullName evidence="5">Chorein N-terminal domain-containing protein</fullName>
    </recommendedName>
</protein>